<dbReference type="STRING" id="999627.SAMN05216236_11069"/>
<dbReference type="OrthoDB" id="7875691at2"/>
<sequence length="71" mass="7526">MRIRRLTLTLPAHLKDTAQHDARRIAEALAQEAYQTGACPPSIAIAGHGQTGAVLAQRVALAMPKGGRNGR</sequence>
<organism evidence="1 2">
    <name type="scientific">Sedimentitalea nanhaiensis</name>
    <dbReference type="NCBI Taxonomy" id="999627"/>
    <lineage>
        <taxon>Bacteria</taxon>
        <taxon>Pseudomonadati</taxon>
        <taxon>Pseudomonadota</taxon>
        <taxon>Alphaproteobacteria</taxon>
        <taxon>Rhodobacterales</taxon>
        <taxon>Paracoccaceae</taxon>
        <taxon>Sedimentitalea</taxon>
    </lineage>
</organism>
<dbReference type="RefSeq" id="WP_027264230.1">
    <property type="nucleotide sequence ID" value="NZ_FPAW01000010.1"/>
</dbReference>
<keyword evidence="2" id="KW-1185">Reference proteome</keyword>
<name>A0A1I7BHT5_9RHOB</name>
<accession>A0A1I7BHT5</accession>
<gene>
    <name evidence="1" type="ORF">SAMN05216236_11069</name>
</gene>
<evidence type="ECO:0000313" key="1">
    <source>
        <dbReference type="EMBL" id="SFT86746.1"/>
    </source>
</evidence>
<dbReference type="EMBL" id="FPAW01000010">
    <property type="protein sequence ID" value="SFT86746.1"/>
    <property type="molecule type" value="Genomic_DNA"/>
</dbReference>
<dbReference type="AlphaFoldDB" id="A0A1I7BHT5"/>
<proteinExistence type="predicted"/>
<protein>
    <submittedName>
        <fullName evidence="1">Uncharacterized protein</fullName>
    </submittedName>
</protein>
<evidence type="ECO:0000313" key="2">
    <source>
        <dbReference type="Proteomes" id="UP000182466"/>
    </source>
</evidence>
<reference evidence="1 2" key="1">
    <citation type="submission" date="2016-10" db="EMBL/GenBank/DDBJ databases">
        <authorList>
            <person name="de Groot N.N."/>
        </authorList>
    </citation>
    <scope>NUCLEOTIDE SEQUENCE [LARGE SCALE GENOMIC DNA]</scope>
    <source>
        <strain evidence="1 2">CGMCC 1.10959</strain>
    </source>
</reference>
<dbReference type="Proteomes" id="UP000182466">
    <property type="component" value="Unassembled WGS sequence"/>
</dbReference>